<organism evidence="4 5">
    <name type="scientific">Insolitispirillum peregrinum</name>
    <dbReference type="NCBI Taxonomy" id="80876"/>
    <lineage>
        <taxon>Bacteria</taxon>
        <taxon>Pseudomonadati</taxon>
        <taxon>Pseudomonadota</taxon>
        <taxon>Alphaproteobacteria</taxon>
        <taxon>Rhodospirillales</taxon>
        <taxon>Novispirillaceae</taxon>
        <taxon>Insolitispirillum</taxon>
    </lineage>
</organism>
<proteinExistence type="inferred from homology"/>
<dbReference type="Gene3D" id="3.10.129.10">
    <property type="entry name" value="Hotdog Thioesterase"/>
    <property type="match status" value="1"/>
</dbReference>
<feature type="domain" description="Thioesterase" evidence="3">
    <location>
        <begin position="62"/>
        <end position="134"/>
    </location>
</feature>
<dbReference type="InterPro" id="IPR003736">
    <property type="entry name" value="PAAI_dom"/>
</dbReference>
<dbReference type="GO" id="GO:0016289">
    <property type="term" value="F:acyl-CoA hydrolase activity"/>
    <property type="evidence" value="ECO:0007669"/>
    <property type="project" value="UniProtKB-ARBA"/>
</dbReference>
<dbReference type="PANTHER" id="PTHR42856:SF1">
    <property type="entry name" value="ACYL-COENZYME A THIOESTERASE PAAI"/>
    <property type="match status" value="1"/>
</dbReference>
<dbReference type="RefSeq" id="WP_139332905.1">
    <property type="nucleotide sequence ID" value="NZ_FTOA01000004.1"/>
</dbReference>
<evidence type="ECO:0000259" key="3">
    <source>
        <dbReference type="Pfam" id="PF03061"/>
    </source>
</evidence>
<evidence type="ECO:0000313" key="5">
    <source>
        <dbReference type="Proteomes" id="UP000185678"/>
    </source>
</evidence>
<comment type="similarity">
    <text evidence="1">Belongs to the thioesterase PaaI family.</text>
</comment>
<name>A0A1N7N021_9PROT</name>
<dbReference type="Pfam" id="PF03061">
    <property type="entry name" value="4HBT"/>
    <property type="match status" value="1"/>
</dbReference>
<accession>A0A1N7N021</accession>
<dbReference type="NCBIfam" id="TIGR02286">
    <property type="entry name" value="PaaD"/>
    <property type="match status" value="1"/>
</dbReference>
<evidence type="ECO:0000313" key="4">
    <source>
        <dbReference type="EMBL" id="SIS91706.1"/>
    </source>
</evidence>
<gene>
    <name evidence="4" type="ORF">SAMN05421779_104467</name>
</gene>
<dbReference type="PANTHER" id="PTHR42856">
    <property type="entry name" value="ACYL-COENZYME A THIOESTERASE PAAI"/>
    <property type="match status" value="1"/>
</dbReference>
<evidence type="ECO:0000256" key="2">
    <source>
        <dbReference type="ARBA" id="ARBA00022801"/>
    </source>
</evidence>
<protein>
    <submittedName>
        <fullName evidence="4">Acyl-CoA thioesterase</fullName>
    </submittedName>
</protein>
<dbReference type="SUPFAM" id="SSF54637">
    <property type="entry name" value="Thioesterase/thiol ester dehydrase-isomerase"/>
    <property type="match status" value="1"/>
</dbReference>
<dbReference type="InterPro" id="IPR011973">
    <property type="entry name" value="PaaD"/>
</dbReference>
<evidence type="ECO:0000256" key="1">
    <source>
        <dbReference type="ARBA" id="ARBA00008324"/>
    </source>
</evidence>
<dbReference type="EMBL" id="FTOA01000004">
    <property type="protein sequence ID" value="SIS91706.1"/>
    <property type="molecule type" value="Genomic_DNA"/>
</dbReference>
<keyword evidence="2" id="KW-0378">Hydrolase</keyword>
<dbReference type="InterPro" id="IPR006683">
    <property type="entry name" value="Thioestr_dom"/>
</dbReference>
<sequence length="153" mass="16192">MPEHMPEHTPEITAQELATRVGAAMWARDRAPQMLGMRLISIAPGAACLDMPVREDMTNGHATCHGGLIFTLADTAFAYACNSGNHTTVASACHVDFLAPAQVGDILRAEATERATAGRSGVYDVTVTRQDGSIIAVFRGKSSRIKGDVLTGP</sequence>
<dbReference type="NCBIfam" id="TIGR00369">
    <property type="entry name" value="unchar_dom_1"/>
    <property type="match status" value="1"/>
</dbReference>
<dbReference type="InterPro" id="IPR029069">
    <property type="entry name" value="HotDog_dom_sf"/>
</dbReference>
<dbReference type="STRING" id="80876.SAMN05421779_104467"/>
<dbReference type="CDD" id="cd03443">
    <property type="entry name" value="PaaI_thioesterase"/>
    <property type="match status" value="1"/>
</dbReference>
<keyword evidence="5" id="KW-1185">Reference proteome</keyword>
<dbReference type="AlphaFoldDB" id="A0A1N7N021"/>
<dbReference type="OrthoDB" id="32575at2"/>
<dbReference type="InterPro" id="IPR052723">
    <property type="entry name" value="Acyl-CoA_thioesterase_PaaI"/>
</dbReference>
<dbReference type="FunFam" id="3.10.129.10:FF:000022">
    <property type="entry name" value="Phenylacetic acid degradation protein"/>
    <property type="match status" value="1"/>
</dbReference>
<dbReference type="Proteomes" id="UP000185678">
    <property type="component" value="Unassembled WGS sequence"/>
</dbReference>
<reference evidence="4 5" key="1">
    <citation type="submission" date="2017-01" db="EMBL/GenBank/DDBJ databases">
        <authorList>
            <person name="Mah S.A."/>
            <person name="Swanson W.J."/>
            <person name="Moy G.W."/>
            <person name="Vacquier V.D."/>
        </authorList>
    </citation>
    <scope>NUCLEOTIDE SEQUENCE [LARGE SCALE GENOMIC DNA]</scope>
    <source>
        <strain evidence="4 5">DSM 11589</strain>
    </source>
</reference>